<comment type="similarity">
    <text evidence="1">Belongs to the TTI2 family.</text>
</comment>
<organism evidence="3">
    <name type="scientific">Clastoptera arizonana</name>
    <name type="common">Arizona spittle bug</name>
    <dbReference type="NCBI Taxonomy" id="38151"/>
    <lineage>
        <taxon>Eukaryota</taxon>
        <taxon>Metazoa</taxon>
        <taxon>Ecdysozoa</taxon>
        <taxon>Arthropoda</taxon>
        <taxon>Hexapoda</taxon>
        <taxon>Insecta</taxon>
        <taxon>Pterygota</taxon>
        <taxon>Neoptera</taxon>
        <taxon>Paraneoptera</taxon>
        <taxon>Hemiptera</taxon>
        <taxon>Auchenorrhyncha</taxon>
        <taxon>Cercopoidea</taxon>
        <taxon>Clastopteridae</taxon>
        <taxon>Clastoptera</taxon>
    </lineage>
</organism>
<accession>A0A1B6D8Y7</accession>
<dbReference type="PANTHER" id="PTHR32226:SF2">
    <property type="entry name" value="TELO2-INTERACTING PROTEIN 2"/>
    <property type="match status" value="1"/>
</dbReference>
<dbReference type="SUPFAM" id="SSF48371">
    <property type="entry name" value="ARM repeat"/>
    <property type="match status" value="1"/>
</dbReference>
<dbReference type="EMBL" id="GEDC01020727">
    <property type="protein sequence ID" value="JAS16571.1"/>
    <property type="molecule type" value="Transcribed_RNA"/>
</dbReference>
<evidence type="ECO:0008006" key="4">
    <source>
        <dbReference type="Google" id="ProtNLM"/>
    </source>
</evidence>
<reference evidence="3" key="1">
    <citation type="submission" date="2015-12" db="EMBL/GenBank/DDBJ databases">
        <title>De novo transcriptome assembly of four potential Pierce s Disease insect vectors from Arizona vineyards.</title>
        <authorList>
            <person name="Tassone E.E."/>
        </authorList>
    </citation>
    <scope>NUCLEOTIDE SEQUENCE</scope>
</reference>
<feature type="non-terminal residue" evidence="3">
    <location>
        <position position="311"/>
    </location>
</feature>
<gene>
    <name evidence="2" type="ORF">g.37425</name>
    <name evidence="3" type="ORF">g.37426</name>
</gene>
<proteinExistence type="inferred from homology"/>
<dbReference type="AlphaFoldDB" id="A0A1B6D8Y7"/>
<sequence>MDDKDKELIFLSESLESDRHALFWSQVKEFISISYLPELKFAEERFLVPEDFVEHKLLINRNLKTLSLVTKNLIKKFTDNVNVDDEIIQLLILLCGENMDDELWTTKEIVKTTENLLDDFLKFINISNLKKLLFEYKVNFAFTLLTKLRPKLLKDSWKRFPAAISCYKFLLFHIESPHLSENIDSVLPTALIVLDDHVVSNRVIAIKCIEHIINNSTSTDLTLLGRGNLLYKTMEPLIHFRDPEVFPALISCIIALLTKTEHPEELKWTHFDDVFNIWLPGIEIEQKIKSRIMNMQCLTKFIKAAGIACIF</sequence>
<dbReference type="PANTHER" id="PTHR32226">
    <property type="entry name" value="TELO2-INTERACTING PROTEIN 2"/>
    <property type="match status" value="1"/>
</dbReference>
<dbReference type="GO" id="GO:0005829">
    <property type="term" value="C:cytosol"/>
    <property type="evidence" value="ECO:0007669"/>
    <property type="project" value="TreeGrafter"/>
</dbReference>
<evidence type="ECO:0000313" key="2">
    <source>
        <dbReference type="EMBL" id="JAS16571.1"/>
    </source>
</evidence>
<evidence type="ECO:0000313" key="3">
    <source>
        <dbReference type="EMBL" id="JAS22122.1"/>
    </source>
</evidence>
<dbReference type="EMBL" id="GEDC01015176">
    <property type="protein sequence ID" value="JAS22122.1"/>
    <property type="molecule type" value="Transcribed_RNA"/>
</dbReference>
<protein>
    <recommendedName>
        <fullName evidence="4">HEAT repeat-containing protein 1</fullName>
    </recommendedName>
</protein>
<dbReference type="InterPro" id="IPR016024">
    <property type="entry name" value="ARM-type_fold"/>
</dbReference>
<dbReference type="InterPro" id="IPR018870">
    <property type="entry name" value="Tti2"/>
</dbReference>
<dbReference type="GO" id="GO:0110078">
    <property type="term" value="C:TTT Hsp90 cochaperone complex"/>
    <property type="evidence" value="ECO:0007669"/>
    <property type="project" value="InterPro"/>
</dbReference>
<dbReference type="GO" id="GO:0005634">
    <property type="term" value="C:nucleus"/>
    <property type="evidence" value="ECO:0007669"/>
    <property type="project" value="TreeGrafter"/>
</dbReference>
<evidence type="ECO:0000256" key="1">
    <source>
        <dbReference type="ARBA" id="ARBA00034736"/>
    </source>
</evidence>
<name>A0A1B6D8Y7_9HEMI</name>